<comment type="caution">
    <text evidence="1">The sequence shown here is derived from an EMBL/GenBank/DDBJ whole genome shotgun (WGS) entry which is preliminary data.</text>
</comment>
<keyword evidence="2" id="KW-1185">Reference proteome</keyword>
<reference evidence="1 2" key="1">
    <citation type="submission" date="2019-06" db="EMBL/GenBank/DDBJ databases">
        <title>A chromosome-scale genome assembly of the striped catfish, Pangasianodon hypophthalmus.</title>
        <authorList>
            <person name="Wen M."/>
            <person name="Zahm M."/>
            <person name="Roques C."/>
            <person name="Cabau C."/>
            <person name="Klopp C."/>
            <person name="Donnadieu C."/>
            <person name="Jouanno E."/>
            <person name="Avarre J.-C."/>
            <person name="Campet M."/>
            <person name="Ha T.T.T."/>
            <person name="Dugue R."/>
            <person name="Lampietro C."/>
            <person name="Louis A."/>
            <person name="Herpin A."/>
            <person name="Echchiki A."/>
            <person name="Berthelot C."/>
            <person name="Parey E."/>
            <person name="Roest-Crollius H."/>
            <person name="Braasch I."/>
            <person name="Postlethwait J."/>
            <person name="Bobe J."/>
            <person name="Montfort J."/>
            <person name="Bouchez O."/>
            <person name="Begum T."/>
            <person name="Schartl M."/>
            <person name="Guiguen Y."/>
        </authorList>
    </citation>
    <scope>NUCLEOTIDE SEQUENCE [LARGE SCALE GENOMIC DNA]</scope>
    <source>
        <strain evidence="1 2">Indonesia</strain>
        <tissue evidence="1">Blood</tissue>
    </source>
</reference>
<proteinExistence type="predicted"/>
<accession>A0A5N5PDT9</accession>
<dbReference type="AlphaFoldDB" id="A0A5N5PDT9"/>
<name>A0A5N5PDT9_PANHP</name>
<sequence>MFIVSSQLLELNKFNIFLSQVWDNSQFIISPALVSQQNEHFILVQWSLKFLMIYDDMITLTPGSVSS</sequence>
<protein>
    <submittedName>
        <fullName evidence="1">Uncharacterized protein</fullName>
    </submittedName>
</protein>
<evidence type="ECO:0000313" key="2">
    <source>
        <dbReference type="Proteomes" id="UP000327468"/>
    </source>
</evidence>
<evidence type="ECO:0000313" key="1">
    <source>
        <dbReference type="EMBL" id="KAB5577041.1"/>
    </source>
</evidence>
<dbReference type="EMBL" id="VFJC01000006">
    <property type="protein sequence ID" value="KAB5577041.1"/>
    <property type="molecule type" value="Genomic_DNA"/>
</dbReference>
<dbReference type="Proteomes" id="UP000327468">
    <property type="component" value="Chromosome 5"/>
</dbReference>
<gene>
    <name evidence="1" type="ORF">PHYPO_G00205410</name>
</gene>
<organism evidence="1 2">
    <name type="scientific">Pangasianodon hypophthalmus</name>
    <name type="common">Striped catfish</name>
    <name type="synonym">Helicophagus hypophthalmus</name>
    <dbReference type="NCBI Taxonomy" id="310915"/>
    <lineage>
        <taxon>Eukaryota</taxon>
        <taxon>Metazoa</taxon>
        <taxon>Chordata</taxon>
        <taxon>Craniata</taxon>
        <taxon>Vertebrata</taxon>
        <taxon>Euteleostomi</taxon>
        <taxon>Actinopterygii</taxon>
        <taxon>Neopterygii</taxon>
        <taxon>Teleostei</taxon>
        <taxon>Ostariophysi</taxon>
        <taxon>Siluriformes</taxon>
        <taxon>Pangasiidae</taxon>
        <taxon>Pangasianodon</taxon>
    </lineage>
</organism>